<dbReference type="Pfam" id="PF00072">
    <property type="entry name" value="Response_reg"/>
    <property type="match status" value="1"/>
</dbReference>
<dbReference type="SMART" id="SM00448">
    <property type="entry name" value="REC"/>
    <property type="match status" value="1"/>
</dbReference>
<dbReference type="AlphaFoldDB" id="A0A523QK03"/>
<dbReference type="PANTHER" id="PTHR44591:SF3">
    <property type="entry name" value="RESPONSE REGULATORY DOMAIN-CONTAINING PROTEIN"/>
    <property type="match status" value="1"/>
</dbReference>
<dbReference type="CDD" id="cd00156">
    <property type="entry name" value="REC"/>
    <property type="match status" value="1"/>
</dbReference>
<evidence type="ECO:0000256" key="1">
    <source>
        <dbReference type="ARBA" id="ARBA00022553"/>
    </source>
</evidence>
<dbReference type="EMBL" id="SOKU01000140">
    <property type="protein sequence ID" value="TES86020.1"/>
    <property type="molecule type" value="Genomic_DNA"/>
</dbReference>
<dbReference type="GO" id="GO:0000160">
    <property type="term" value="P:phosphorelay signal transduction system"/>
    <property type="evidence" value="ECO:0007669"/>
    <property type="project" value="InterPro"/>
</dbReference>
<keyword evidence="1 2" id="KW-0597">Phosphoprotein</keyword>
<sequence>MILVVDDQESMCWILSKVLQEAGFSVKTAGTAEEALSIATNNKISASIIDYRLPDKNGFDLFLELRNRNPKILGVLITSYGSKELREKALQLGFHAYFDKPFQNHALTAALQAGLKNS</sequence>
<organism evidence="4 5">
    <name type="scientific">Aerophobetes bacterium</name>
    <dbReference type="NCBI Taxonomy" id="2030807"/>
    <lineage>
        <taxon>Bacteria</taxon>
        <taxon>Candidatus Aerophobota</taxon>
    </lineage>
</organism>
<gene>
    <name evidence="4" type="ORF">E3J95_03030</name>
</gene>
<feature type="modified residue" description="4-aspartylphosphate" evidence="2">
    <location>
        <position position="50"/>
    </location>
</feature>
<proteinExistence type="predicted"/>
<dbReference type="InterPro" id="IPR001789">
    <property type="entry name" value="Sig_transdc_resp-reg_receiver"/>
</dbReference>
<comment type="caution">
    <text evidence="4">The sequence shown here is derived from an EMBL/GenBank/DDBJ whole genome shotgun (WGS) entry which is preliminary data.</text>
</comment>
<dbReference type="SUPFAM" id="SSF52172">
    <property type="entry name" value="CheY-like"/>
    <property type="match status" value="1"/>
</dbReference>
<reference evidence="4 5" key="1">
    <citation type="submission" date="2019-03" db="EMBL/GenBank/DDBJ databases">
        <title>Metabolic potential of uncultured bacteria and archaea associated with petroleum seepage in deep-sea sediments.</title>
        <authorList>
            <person name="Dong X."/>
            <person name="Hubert C."/>
        </authorList>
    </citation>
    <scope>NUCLEOTIDE SEQUENCE [LARGE SCALE GENOMIC DNA]</scope>
    <source>
        <strain evidence="4">E44_bin92</strain>
    </source>
</reference>
<evidence type="ECO:0000259" key="3">
    <source>
        <dbReference type="PROSITE" id="PS50110"/>
    </source>
</evidence>
<dbReference type="Proteomes" id="UP000320781">
    <property type="component" value="Unassembled WGS sequence"/>
</dbReference>
<evidence type="ECO:0000313" key="4">
    <source>
        <dbReference type="EMBL" id="TES86020.1"/>
    </source>
</evidence>
<feature type="domain" description="Response regulatory" evidence="3">
    <location>
        <begin position="1"/>
        <end position="115"/>
    </location>
</feature>
<dbReference type="Gene3D" id="3.40.50.2300">
    <property type="match status" value="1"/>
</dbReference>
<evidence type="ECO:0000313" key="5">
    <source>
        <dbReference type="Proteomes" id="UP000320781"/>
    </source>
</evidence>
<dbReference type="InterPro" id="IPR050595">
    <property type="entry name" value="Bact_response_regulator"/>
</dbReference>
<name>A0A523QK03_UNCAE</name>
<dbReference type="PANTHER" id="PTHR44591">
    <property type="entry name" value="STRESS RESPONSE REGULATOR PROTEIN 1"/>
    <property type="match status" value="1"/>
</dbReference>
<evidence type="ECO:0000256" key="2">
    <source>
        <dbReference type="PROSITE-ProRule" id="PRU00169"/>
    </source>
</evidence>
<dbReference type="InterPro" id="IPR011006">
    <property type="entry name" value="CheY-like_superfamily"/>
</dbReference>
<accession>A0A523QK03</accession>
<dbReference type="PROSITE" id="PS50110">
    <property type="entry name" value="RESPONSE_REGULATORY"/>
    <property type="match status" value="1"/>
</dbReference>
<protein>
    <submittedName>
        <fullName evidence="4">Response regulator</fullName>
    </submittedName>
</protein>